<accession>A0A5K7YYD0</accession>
<reference evidence="1 2" key="1">
    <citation type="submission" date="2019-11" db="EMBL/GenBank/DDBJ databases">
        <title>Comparative genomics of hydrocarbon-degrading Desulfosarcina strains.</title>
        <authorList>
            <person name="Watanabe M."/>
            <person name="Kojima H."/>
            <person name="Fukui M."/>
        </authorList>
    </citation>
    <scope>NUCLEOTIDE SEQUENCE [LARGE SCALE GENOMIC DNA]</scope>
    <source>
        <strain evidence="1 2">PP31</strain>
    </source>
</reference>
<keyword evidence="2" id="KW-1185">Reference proteome</keyword>
<proteinExistence type="predicted"/>
<evidence type="ECO:0000313" key="1">
    <source>
        <dbReference type="EMBL" id="BBO74702.1"/>
    </source>
</evidence>
<dbReference type="RefSeq" id="WP_170302212.1">
    <property type="nucleotide sequence ID" value="NZ_AP021875.1"/>
</dbReference>
<sequence>MLTFTKRRCTADNSSSSRNKLIRGACIGAVPYIGEFVERLAQLQYDSPGGITVDTARRMLAVLKCLESALIAFLIKMKL</sequence>
<dbReference type="KEGG" id="dwd:DSCW_21190"/>
<dbReference type="AlphaFoldDB" id="A0A5K7YYD0"/>
<name>A0A5K7YYD0_9BACT</name>
<protein>
    <submittedName>
        <fullName evidence="1">Uncharacterized protein</fullName>
    </submittedName>
</protein>
<evidence type="ECO:0000313" key="2">
    <source>
        <dbReference type="Proteomes" id="UP000427769"/>
    </source>
</evidence>
<dbReference type="EMBL" id="AP021875">
    <property type="protein sequence ID" value="BBO74702.1"/>
    <property type="molecule type" value="Genomic_DNA"/>
</dbReference>
<organism evidence="1 2">
    <name type="scientific">Desulfosarcina widdelii</name>
    <dbReference type="NCBI Taxonomy" id="947919"/>
    <lineage>
        <taxon>Bacteria</taxon>
        <taxon>Pseudomonadati</taxon>
        <taxon>Thermodesulfobacteriota</taxon>
        <taxon>Desulfobacteria</taxon>
        <taxon>Desulfobacterales</taxon>
        <taxon>Desulfosarcinaceae</taxon>
        <taxon>Desulfosarcina</taxon>
    </lineage>
</organism>
<gene>
    <name evidence="1" type="ORF">DSCW_21190</name>
</gene>
<dbReference type="Proteomes" id="UP000427769">
    <property type="component" value="Chromosome"/>
</dbReference>